<feature type="transmembrane region" description="Helical" evidence="1">
    <location>
        <begin position="89"/>
        <end position="111"/>
    </location>
</feature>
<dbReference type="EMBL" id="ADOU02000008">
    <property type="protein sequence ID" value="KGJ64285.1"/>
    <property type="molecule type" value="Genomic_DNA"/>
</dbReference>
<proteinExistence type="predicted"/>
<feature type="transmembrane region" description="Helical" evidence="1">
    <location>
        <begin position="278"/>
        <end position="299"/>
    </location>
</feature>
<evidence type="ECO:0000256" key="1">
    <source>
        <dbReference type="SAM" id="Phobius"/>
    </source>
</evidence>
<protein>
    <submittedName>
        <fullName evidence="2">Uncharacterized protein</fullName>
    </submittedName>
</protein>
<accession>A0A837C5J4</accession>
<evidence type="ECO:0000313" key="2">
    <source>
        <dbReference type="EMBL" id="KGJ64285.1"/>
    </source>
</evidence>
<keyword evidence="1" id="KW-0472">Membrane</keyword>
<feature type="transmembrane region" description="Helical" evidence="1">
    <location>
        <begin position="305"/>
        <end position="332"/>
    </location>
</feature>
<evidence type="ECO:0000313" key="3">
    <source>
        <dbReference type="Proteomes" id="UP000024900"/>
    </source>
</evidence>
<feature type="transmembrane region" description="Helical" evidence="1">
    <location>
        <begin position="48"/>
        <end position="69"/>
    </location>
</feature>
<reference evidence="2 3" key="1">
    <citation type="journal article" date="2014" name="BMC Genomics">
        <title>Comparative genomics of Bradyrhizobium japonicum CPAC 15 and Bradyrhizobium diazoefficiens CPAC 7: elite model strains for understanding symbiotic performance with soybean.</title>
        <authorList>
            <person name="Siqueira A.F."/>
            <person name="Ormeno-Orrillo E."/>
            <person name="Souza R.C."/>
            <person name="Rodrigues E.P."/>
            <person name="Almeida L.G."/>
            <person name="Barcellos F.G."/>
            <person name="Batista J.S."/>
            <person name="Nakatami A.S."/>
            <person name="Martinez-Romero E."/>
            <person name="Vasconcelos A.T."/>
            <person name="Hungria M."/>
        </authorList>
    </citation>
    <scope>NUCLEOTIDE SEQUENCE [LARGE SCALE GENOMIC DNA]</scope>
    <source>
        <strain evidence="2 3">SEMIA 5080</strain>
    </source>
</reference>
<keyword evidence="1" id="KW-1133">Transmembrane helix</keyword>
<feature type="transmembrane region" description="Helical" evidence="1">
    <location>
        <begin position="221"/>
        <end position="246"/>
    </location>
</feature>
<keyword evidence="1" id="KW-0812">Transmembrane</keyword>
<organism evidence="2 3">
    <name type="scientific">Bradyrhizobium diazoefficiens SEMIA 5080</name>
    <dbReference type="NCBI Taxonomy" id="754504"/>
    <lineage>
        <taxon>Bacteria</taxon>
        <taxon>Pseudomonadati</taxon>
        <taxon>Pseudomonadota</taxon>
        <taxon>Alphaproteobacteria</taxon>
        <taxon>Hyphomicrobiales</taxon>
        <taxon>Nitrobacteraceae</taxon>
        <taxon>Bradyrhizobium</taxon>
    </lineage>
</organism>
<dbReference type="AlphaFoldDB" id="A0A837C5J4"/>
<feature type="transmembrane region" description="Helical" evidence="1">
    <location>
        <begin position="344"/>
        <end position="366"/>
    </location>
</feature>
<dbReference type="Proteomes" id="UP000024900">
    <property type="component" value="Unassembled WGS sequence"/>
</dbReference>
<name>A0A837C5J4_9BRAD</name>
<comment type="caution">
    <text evidence="2">The sequence shown here is derived from an EMBL/GenBank/DDBJ whole genome shotgun (WGS) entry which is preliminary data.</text>
</comment>
<feature type="transmembrane region" description="Helical" evidence="1">
    <location>
        <begin position="123"/>
        <end position="142"/>
    </location>
</feature>
<sequence>MITFGRTCASAFLGKGDGVGAALGSSAAYEGKVYSMFTWRGVLDRAAYAWRSGVTIAFLIGTILLFPYLSQAIVMASHCAADTCGAVALVAPTILRPILFIAAMAMALSACVRRARHAGLQPWLGAFPPLMFVGDQALLQYAGAGWAYPFSAGVLSINLPVYALFGTALIGLLGVPSRDALRGHGSSLLDRALLALAALLSIAAVVRAGGLPLFVFTALPLVALAVVMFESYATYAMPLFLALAAYRLWRTDPVALATPSPSPVVVSETPNLWRPGRAALVGPIVAFAVLLWTLLSTSLMPVPMVLMALAANLLLIYVPTFVIYTALVAAVLRFTARRDAIAATALFVALIPFGFWAASLSSVLLAKAHEREATAAIPKVALPAKIDVVVIEGEEGSLINCARRSILSADYGVGDVLTHGRRRQSWGPYLRFTRATANSPVNKGVVADGAPAEYVLVRFPDRPPIFLDRVSVDISSPPVEIYAVGSAGTQLVAASYTALNPPPTFPPMLTTYGWYRGENSTTSEKSCKSVANFLQRELLDKLPPGRT</sequence>
<feature type="transmembrane region" description="Helical" evidence="1">
    <location>
        <begin position="148"/>
        <end position="173"/>
    </location>
</feature>
<gene>
    <name evidence="2" type="ORF">BJA5080_06087</name>
</gene>
<feature type="transmembrane region" description="Helical" evidence="1">
    <location>
        <begin position="193"/>
        <end position="215"/>
    </location>
</feature>